<evidence type="ECO:0000313" key="5">
    <source>
        <dbReference type="Proteomes" id="UP000281498"/>
    </source>
</evidence>
<evidence type="ECO:0000313" key="4">
    <source>
        <dbReference type="EMBL" id="RKL68747.1"/>
    </source>
</evidence>
<evidence type="ECO:0000256" key="2">
    <source>
        <dbReference type="ARBA" id="ARBA00023287"/>
    </source>
</evidence>
<dbReference type="OrthoDB" id="2361316at2"/>
<proteinExistence type="predicted"/>
<dbReference type="Pfam" id="PF07963">
    <property type="entry name" value="N_methyl"/>
    <property type="match status" value="1"/>
</dbReference>
<dbReference type="Pfam" id="PF15980">
    <property type="entry name" value="ComGF"/>
    <property type="match status" value="1"/>
</dbReference>
<keyword evidence="3" id="KW-0812">Transmembrane</keyword>
<keyword evidence="5" id="KW-1185">Reference proteome</keyword>
<reference evidence="4 5" key="1">
    <citation type="submission" date="2017-10" db="EMBL/GenBank/DDBJ databases">
        <title>Bacillus sp. nov., a halophilic bacterium isolated from a Keqin Lake.</title>
        <authorList>
            <person name="Wang H."/>
        </authorList>
    </citation>
    <scope>NUCLEOTIDE SEQUENCE [LARGE SCALE GENOMIC DNA]</scope>
    <source>
        <strain evidence="4 5">KCTC 13187</strain>
    </source>
</reference>
<keyword evidence="3" id="KW-0472">Membrane</keyword>
<dbReference type="InterPro" id="IPR016977">
    <property type="entry name" value="ComGF"/>
</dbReference>
<comment type="caution">
    <text evidence="4">The sequence shown here is derived from an EMBL/GenBank/DDBJ whole genome shotgun (WGS) entry which is preliminary data.</text>
</comment>
<protein>
    <submittedName>
        <fullName evidence="4">Uncharacterized protein</fullName>
    </submittedName>
</protein>
<feature type="transmembrane region" description="Helical" evidence="3">
    <location>
        <begin position="35"/>
        <end position="60"/>
    </location>
</feature>
<gene>
    <name evidence="4" type="ORF">CR203_01475</name>
</gene>
<dbReference type="NCBIfam" id="NF041002">
    <property type="entry name" value="pilin_ComGF"/>
    <property type="match status" value="1"/>
</dbReference>
<keyword evidence="3" id="KW-1133">Transmembrane helix</keyword>
<dbReference type="AlphaFoldDB" id="A0A3A9K896"/>
<keyword evidence="2" id="KW-0178">Competence</keyword>
<evidence type="ECO:0000256" key="1">
    <source>
        <dbReference type="ARBA" id="ARBA00004241"/>
    </source>
</evidence>
<dbReference type="Proteomes" id="UP000281498">
    <property type="component" value="Unassembled WGS sequence"/>
</dbReference>
<accession>A0A3A9K896</accession>
<comment type="subcellular location">
    <subcellularLocation>
        <location evidence="1">Cell surface</location>
    </subcellularLocation>
</comment>
<name>A0A3A9K896_9BACI</name>
<organism evidence="4 5">
    <name type="scientific">Salipaludibacillus neizhouensis</name>
    <dbReference type="NCBI Taxonomy" id="885475"/>
    <lineage>
        <taxon>Bacteria</taxon>
        <taxon>Bacillati</taxon>
        <taxon>Bacillota</taxon>
        <taxon>Bacilli</taxon>
        <taxon>Bacillales</taxon>
        <taxon>Bacillaceae</taxon>
    </lineage>
</organism>
<dbReference type="InterPro" id="IPR012902">
    <property type="entry name" value="N_methyl_site"/>
</dbReference>
<sequence length="181" mass="20942">MVTLKIFVFLGRGVIIVSKIGVFQRQIRNKSGFTLIGTLISLSIFLLIVSLVPPISGLWADTIPDQNSFSYEEFVIFTTQLQVDFRKSTVFSLNNQSNKIYFDRPEDQNIVHYEQYQDKIRRQVSEGGHEVFLQRINSFHVQEIPYGVVIEIEANENTYKKVLTHPSTYIPMVTYEEGEEQ</sequence>
<evidence type="ECO:0000256" key="3">
    <source>
        <dbReference type="SAM" id="Phobius"/>
    </source>
</evidence>
<dbReference type="EMBL" id="PDOE01000001">
    <property type="protein sequence ID" value="RKL68747.1"/>
    <property type="molecule type" value="Genomic_DNA"/>
</dbReference>